<reference evidence="2" key="1">
    <citation type="submission" date="2015-10" db="EMBL/GenBank/DDBJ databases">
        <authorList>
            <person name="Regsiter A."/>
            <person name="william w."/>
        </authorList>
    </citation>
    <scope>NUCLEOTIDE SEQUENCE</scope>
    <source>
        <strain evidence="2">Montdore</strain>
    </source>
</reference>
<sequence length="146" mass="15336">MSVIINQCPPPTPSISTVADTTDPVPSDCGHPTGCCRCSVVYQPSLPASDTVTEPDTWGLKVVTKGGGRTQRSILASRNSSPPPLRWGASLAVVRIATRMPRERHRSPPSSRDEGEGCSASDTASEGSYDSDGCFRSDAASEAEIS</sequence>
<evidence type="ECO:0000256" key="1">
    <source>
        <dbReference type="SAM" id="MobiDB-lite"/>
    </source>
</evidence>
<gene>
    <name evidence="2" type="ORF">GSTUAT00003322001</name>
</gene>
<organism evidence="2 3">
    <name type="scientific">Tuber aestivum</name>
    <name type="common">summer truffle</name>
    <dbReference type="NCBI Taxonomy" id="59557"/>
    <lineage>
        <taxon>Eukaryota</taxon>
        <taxon>Fungi</taxon>
        <taxon>Dikarya</taxon>
        <taxon>Ascomycota</taxon>
        <taxon>Pezizomycotina</taxon>
        <taxon>Pezizomycetes</taxon>
        <taxon>Pezizales</taxon>
        <taxon>Tuberaceae</taxon>
        <taxon>Tuber</taxon>
    </lineage>
</organism>
<protein>
    <submittedName>
        <fullName evidence="2">Uncharacterized protein</fullName>
    </submittedName>
</protein>
<name>A0A292Q0U4_9PEZI</name>
<dbReference type="EMBL" id="LN890988">
    <property type="protein sequence ID" value="CUS12585.1"/>
    <property type="molecule type" value="Genomic_DNA"/>
</dbReference>
<proteinExistence type="predicted"/>
<feature type="compositionally biased region" description="Polar residues" evidence="1">
    <location>
        <begin position="70"/>
        <end position="80"/>
    </location>
</feature>
<accession>A0A292Q0U4</accession>
<feature type="region of interest" description="Disordered" evidence="1">
    <location>
        <begin position="67"/>
        <end position="86"/>
    </location>
</feature>
<feature type="region of interest" description="Disordered" evidence="1">
    <location>
        <begin position="98"/>
        <end position="146"/>
    </location>
</feature>
<dbReference type="AlphaFoldDB" id="A0A292Q0U4"/>
<evidence type="ECO:0000313" key="2">
    <source>
        <dbReference type="EMBL" id="CUS12585.1"/>
    </source>
</evidence>
<dbReference type="Proteomes" id="UP001412239">
    <property type="component" value="Unassembled WGS sequence"/>
</dbReference>
<keyword evidence="3" id="KW-1185">Reference proteome</keyword>
<evidence type="ECO:0000313" key="3">
    <source>
        <dbReference type="Proteomes" id="UP001412239"/>
    </source>
</evidence>